<evidence type="ECO:0000313" key="1">
    <source>
        <dbReference type="EMBL" id="KAK4209389.1"/>
    </source>
</evidence>
<organism evidence="1 2">
    <name type="scientific">Rhypophila decipiens</name>
    <dbReference type="NCBI Taxonomy" id="261697"/>
    <lineage>
        <taxon>Eukaryota</taxon>
        <taxon>Fungi</taxon>
        <taxon>Dikarya</taxon>
        <taxon>Ascomycota</taxon>
        <taxon>Pezizomycotina</taxon>
        <taxon>Sordariomycetes</taxon>
        <taxon>Sordariomycetidae</taxon>
        <taxon>Sordariales</taxon>
        <taxon>Naviculisporaceae</taxon>
        <taxon>Rhypophila</taxon>
    </lineage>
</organism>
<dbReference type="Pfam" id="PF13374">
    <property type="entry name" value="TPR_10"/>
    <property type="match status" value="1"/>
</dbReference>
<evidence type="ECO:0000313" key="2">
    <source>
        <dbReference type="Proteomes" id="UP001301769"/>
    </source>
</evidence>
<reference evidence="1" key="2">
    <citation type="submission" date="2023-05" db="EMBL/GenBank/DDBJ databases">
        <authorList>
            <consortium name="Lawrence Berkeley National Laboratory"/>
            <person name="Steindorff A."/>
            <person name="Hensen N."/>
            <person name="Bonometti L."/>
            <person name="Westerberg I."/>
            <person name="Brannstrom I.O."/>
            <person name="Guillou S."/>
            <person name="Cros-Aarteil S."/>
            <person name="Calhoun S."/>
            <person name="Haridas S."/>
            <person name="Kuo A."/>
            <person name="Mondo S."/>
            <person name="Pangilinan J."/>
            <person name="Riley R."/>
            <person name="Labutti K."/>
            <person name="Andreopoulos B."/>
            <person name="Lipzen A."/>
            <person name="Chen C."/>
            <person name="Yanf M."/>
            <person name="Daum C."/>
            <person name="Ng V."/>
            <person name="Clum A."/>
            <person name="Ohm R."/>
            <person name="Martin F."/>
            <person name="Silar P."/>
            <person name="Natvig D."/>
            <person name="Lalanne C."/>
            <person name="Gautier V."/>
            <person name="Ament-Velasquez S.L."/>
            <person name="Kruys A."/>
            <person name="Hutchinson M.I."/>
            <person name="Powell A.J."/>
            <person name="Barry K."/>
            <person name="Miller A.N."/>
            <person name="Grigoriev I.V."/>
            <person name="Debuchy R."/>
            <person name="Gladieux P."/>
            <person name="Thoren M.H."/>
            <person name="Johannesson H."/>
        </authorList>
    </citation>
    <scope>NUCLEOTIDE SEQUENCE</scope>
    <source>
        <strain evidence="1">PSN293</strain>
    </source>
</reference>
<gene>
    <name evidence="1" type="ORF">QBC37DRAFT_54625</name>
</gene>
<evidence type="ECO:0008006" key="3">
    <source>
        <dbReference type="Google" id="ProtNLM"/>
    </source>
</evidence>
<keyword evidence="2" id="KW-1185">Reference proteome</keyword>
<accession>A0AAN6XYQ4</accession>
<dbReference type="SUPFAM" id="SSF48452">
    <property type="entry name" value="TPR-like"/>
    <property type="match status" value="1"/>
</dbReference>
<name>A0AAN6XYQ4_9PEZI</name>
<protein>
    <recommendedName>
        <fullName evidence="3">Tetratricopeptide repeat protein</fullName>
    </recommendedName>
</protein>
<proteinExistence type="predicted"/>
<comment type="caution">
    <text evidence="1">The sequence shown here is derived from an EMBL/GenBank/DDBJ whole genome shotgun (WGS) entry which is preliminary data.</text>
</comment>
<dbReference type="InterPro" id="IPR011990">
    <property type="entry name" value="TPR-like_helical_dom_sf"/>
</dbReference>
<dbReference type="EMBL" id="MU858207">
    <property type="protein sequence ID" value="KAK4209389.1"/>
    <property type="molecule type" value="Genomic_DNA"/>
</dbReference>
<dbReference type="Proteomes" id="UP001301769">
    <property type="component" value="Unassembled WGS sequence"/>
</dbReference>
<dbReference type="Gene3D" id="1.25.40.10">
    <property type="entry name" value="Tetratricopeptide repeat domain"/>
    <property type="match status" value="1"/>
</dbReference>
<sequence length="162" mass="18187">MGRPDDLLLREIGALAHLFSGNYAQALRMFESMCDRCREYEGESHCRQFVLRAKEGLAMARGVVGIGETEHEFRLVIDLEKCHLGEEHPDIYTTYHRFAMVLATRGRVEDAQRWYSQAAKGRKERLGPDHPLTRHSERMVVEVADTVSSAALGTGVAGKVGE</sequence>
<dbReference type="AlphaFoldDB" id="A0AAN6XYQ4"/>
<reference evidence="1" key="1">
    <citation type="journal article" date="2023" name="Mol. Phylogenet. Evol.">
        <title>Genome-scale phylogeny and comparative genomics of the fungal order Sordariales.</title>
        <authorList>
            <person name="Hensen N."/>
            <person name="Bonometti L."/>
            <person name="Westerberg I."/>
            <person name="Brannstrom I.O."/>
            <person name="Guillou S."/>
            <person name="Cros-Aarteil S."/>
            <person name="Calhoun S."/>
            <person name="Haridas S."/>
            <person name="Kuo A."/>
            <person name="Mondo S."/>
            <person name="Pangilinan J."/>
            <person name="Riley R."/>
            <person name="LaButti K."/>
            <person name="Andreopoulos B."/>
            <person name="Lipzen A."/>
            <person name="Chen C."/>
            <person name="Yan M."/>
            <person name="Daum C."/>
            <person name="Ng V."/>
            <person name="Clum A."/>
            <person name="Steindorff A."/>
            <person name="Ohm R.A."/>
            <person name="Martin F."/>
            <person name="Silar P."/>
            <person name="Natvig D.O."/>
            <person name="Lalanne C."/>
            <person name="Gautier V."/>
            <person name="Ament-Velasquez S.L."/>
            <person name="Kruys A."/>
            <person name="Hutchinson M.I."/>
            <person name="Powell A.J."/>
            <person name="Barry K."/>
            <person name="Miller A.N."/>
            <person name="Grigoriev I.V."/>
            <person name="Debuchy R."/>
            <person name="Gladieux P."/>
            <person name="Hiltunen Thoren M."/>
            <person name="Johannesson H."/>
        </authorList>
    </citation>
    <scope>NUCLEOTIDE SEQUENCE</scope>
    <source>
        <strain evidence="1">PSN293</strain>
    </source>
</reference>